<proteinExistence type="inferred from homology"/>
<organism evidence="3 4">
    <name type="scientific">Quercus suber</name>
    <name type="common">Cork oak</name>
    <dbReference type="NCBI Taxonomy" id="58331"/>
    <lineage>
        <taxon>Eukaryota</taxon>
        <taxon>Viridiplantae</taxon>
        <taxon>Streptophyta</taxon>
        <taxon>Embryophyta</taxon>
        <taxon>Tracheophyta</taxon>
        <taxon>Spermatophyta</taxon>
        <taxon>Magnoliopsida</taxon>
        <taxon>eudicotyledons</taxon>
        <taxon>Gunneridae</taxon>
        <taxon>Pentapetalae</taxon>
        <taxon>rosids</taxon>
        <taxon>fabids</taxon>
        <taxon>Fagales</taxon>
        <taxon>Fagaceae</taxon>
        <taxon>Quercus</taxon>
    </lineage>
</organism>
<evidence type="ECO:0000313" key="4">
    <source>
        <dbReference type="Proteomes" id="UP000237347"/>
    </source>
</evidence>
<dbReference type="AlphaFoldDB" id="A0AAW0JNK0"/>
<comment type="similarity">
    <text evidence="1">Belongs to the UDP-glycosyltransferase family.</text>
</comment>
<accession>A0AAW0JNK0</accession>
<dbReference type="SUPFAM" id="SSF53756">
    <property type="entry name" value="UDP-Glycosyltransferase/glycogen phosphorylase"/>
    <property type="match status" value="3"/>
</dbReference>
<evidence type="ECO:0000256" key="2">
    <source>
        <dbReference type="ARBA" id="ARBA00022679"/>
    </source>
</evidence>
<evidence type="ECO:0000313" key="3">
    <source>
        <dbReference type="EMBL" id="KAK7828072.1"/>
    </source>
</evidence>
<protein>
    <submittedName>
        <fullName evidence="3">7-deoxyloganetic acid glucosyltransferase</fullName>
    </submittedName>
</protein>
<gene>
    <name evidence="3" type="ORF">CFP56_030570</name>
</gene>
<dbReference type="InterPro" id="IPR002213">
    <property type="entry name" value="UDP_glucos_trans"/>
</dbReference>
<dbReference type="FunFam" id="3.40.50.2000:FF:000040">
    <property type="entry name" value="UDP-glycosyltransferase 76C1"/>
    <property type="match status" value="1"/>
</dbReference>
<dbReference type="GO" id="GO:0080043">
    <property type="term" value="F:quercetin 3-O-glucosyltransferase activity"/>
    <property type="evidence" value="ECO:0007669"/>
    <property type="project" value="TreeGrafter"/>
</dbReference>
<reference evidence="3 4" key="1">
    <citation type="journal article" date="2018" name="Sci. Data">
        <title>The draft genome sequence of cork oak.</title>
        <authorList>
            <person name="Ramos A.M."/>
            <person name="Usie A."/>
            <person name="Barbosa P."/>
            <person name="Barros P.M."/>
            <person name="Capote T."/>
            <person name="Chaves I."/>
            <person name="Simoes F."/>
            <person name="Abreu I."/>
            <person name="Carrasquinho I."/>
            <person name="Faro C."/>
            <person name="Guimaraes J.B."/>
            <person name="Mendonca D."/>
            <person name="Nobrega F."/>
            <person name="Rodrigues L."/>
            <person name="Saibo N.J.M."/>
            <person name="Varela M.C."/>
            <person name="Egas C."/>
            <person name="Matos J."/>
            <person name="Miguel C.M."/>
            <person name="Oliveira M.M."/>
            <person name="Ricardo C.P."/>
            <person name="Goncalves S."/>
        </authorList>
    </citation>
    <scope>NUCLEOTIDE SEQUENCE [LARGE SCALE GENOMIC DNA]</scope>
    <source>
        <strain evidence="4">cv. HL8</strain>
    </source>
</reference>
<dbReference type="PANTHER" id="PTHR11926:SF1392">
    <property type="entry name" value="GLYCOSYLTRANSFERASE"/>
    <property type="match status" value="1"/>
</dbReference>
<dbReference type="GO" id="GO:0080044">
    <property type="term" value="F:quercetin 7-O-glucosyltransferase activity"/>
    <property type="evidence" value="ECO:0007669"/>
    <property type="project" value="TreeGrafter"/>
</dbReference>
<name>A0AAW0JNK0_QUESU</name>
<evidence type="ECO:0000256" key="1">
    <source>
        <dbReference type="ARBA" id="ARBA00009995"/>
    </source>
</evidence>
<dbReference type="InterPro" id="IPR035595">
    <property type="entry name" value="UDP_glycos_trans_CS"/>
</dbReference>
<keyword evidence="4" id="KW-1185">Reference proteome</keyword>
<dbReference type="PROSITE" id="PS00375">
    <property type="entry name" value="UDPGT"/>
    <property type="match status" value="1"/>
</dbReference>
<dbReference type="PANTHER" id="PTHR11926">
    <property type="entry name" value="GLUCOSYL/GLUCURONOSYL TRANSFERASES"/>
    <property type="match status" value="1"/>
</dbReference>
<feature type="non-terminal residue" evidence="3">
    <location>
        <position position="837"/>
    </location>
</feature>
<dbReference type="Pfam" id="PF00201">
    <property type="entry name" value="UDPGT"/>
    <property type="match status" value="1"/>
</dbReference>
<dbReference type="Gene3D" id="3.40.50.2000">
    <property type="entry name" value="Glycogen Phosphorylase B"/>
    <property type="match status" value="7"/>
</dbReference>
<dbReference type="CDD" id="cd03784">
    <property type="entry name" value="GT1_Gtf-like"/>
    <property type="match status" value="1"/>
</dbReference>
<dbReference type="EMBL" id="PKMF04000511">
    <property type="protein sequence ID" value="KAK7828072.1"/>
    <property type="molecule type" value="Genomic_DNA"/>
</dbReference>
<keyword evidence="2" id="KW-0808">Transferase</keyword>
<sequence length="837" mass="94718">MEQCCSPAHVLIFPFPAQGHVNSMLKLAELLGLAGIHVTFLNTDFIHERLVRYTDIETRFSCYPGFQFKTISDGLSADHPRSLIKFIEVYDSLNSKTKLLLREMLASNQLIGSNTRPSLTCIIVDGLIGGFTSDIANEFRIPIIYFRTISACCFWAYFSVPKIIEAGEIPVRGNFQNRHPFANLPSFCQVNDLNHCNLHIFVTETQQSPHAHALILNTFEDLEGPVLSHIRTHCSKVYTIGPLHTHLKFRLEAETSSSQSQSANNLYEVDKSCMTWLDAQPLKSVIYVSFGSITTITKDEHMEFWFGLVNSKQRFLWVIRSDLVVGEHNRNEVPEELLKGTKERGYIVSWAPQEEVLAHHAIGGFLTHSGWNSTLESIVAGVPMICWPFIGDQQLNSRFVSEVWKLGLDIKDACDRFIVEKMVNDLMGRRREVFMKSANEMAWLARKSVSEGGSSYYNLDCLCPTAHVLIFPFPAHGHVNSMLKLAELLGLAGIQRDVASNQLGSNTSSLTCIIVDGLISSFTSDIANELQIPIIYFRTISASCFWAFFSLPNIIETGKLLVRGMESFLRYRDLPSFCRGTDLNHFNLPIFVTETQRSPQAHALIFNTFDDLEGPALSHIRTHCSKVYTIGPLHSLLKFQLQAHALIFNTFDDLEGPALSHIRTHYSKVYTIGPLHSLLRYQDLPSFCRGTDLNHFTLPIFVTETHRSPQVHALIFNTFDDLEGPALSHIQTHCSKVYTIGPLHSLLKFQLEAKRSLSQSQSSNRLFEVDRSCMTWLDAQPLKSVIYVSFGSISTMTKDEHMEFWFGLVNSKKRFLWVLQSDSVVGEHDRNEVPIEL</sequence>
<dbReference type="Proteomes" id="UP000237347">
    <property type="component" value="Unassembled WGS sequence"/>
</dbReference>
<comment type="caution">
    <text evidence="3">The sequence shown here is derived from an EMBL/GenBank/DDBJ whole genome shotgun (WGS) entry which is preliminary data.</text>
</comment>